<evidence type="ECO:0000256" key="1">
    <source>
        <dbReference type="SAM" id="SignalP"/>
    </source>
</evidence>
<evidence type="ECO:0000313" key="4">
    <source>
        <dbReference type="Proteomes" id="UP000325122"/>
    </source>
</evidence>
<organism evidence="3 4">
    <name type="scientific">Alkalicaulis satelles</name>
    <dbReference type="NCBI Taxonomy" id="2609175"/>
    <lineage>
        <taxon>Bacteria</taxon>
        <taxon>Pseudomonadati</taxon>
        <taxon>Pseudomonadota</taxon>
        <taxon>Alphaproteobacteria</taxon>
        <taxon>Maricaulales</taxon>
        <taxon>Maricaulaceae</taxon>
        <taxon>Alkalicaulis</taxon>
    </lineage>
</organism>
<comment type="caution">
    <text evidence="3">The sequence shown here is derived from an EMBL/GenBank/DDBJ whole genome shotgun (WGS) entry which is preliminary data.</text>
</comment>
<protein>
    <submittedName>
        <fullName evidence="3">DUF2059 domain-containing protein</fullName>
    </submittedName>
</protein>
<evidence type="ECO:0000313" key="3">
    <source>
        <dbReference type="EMBL" id="KAA5805207.1"/>
    </source>
</evidence>
<dbReference type="Proteomes" id="UP000325122">
    <property type="component" value="Unassembled WGS sequence"/>
</dbReference>
<evidence type="ECO:0000259" key="2">
    <source>
        <dbReference type="Pfam" id="PF09832"/>
    </source>
</evidence>
<gene>
    <name evidence="3" type="ORF">F1654_04280</name>
</gene>
<keyword evidence="4" id="KW-1185">Reference proteome</keyword>
<dbReference type="EMBL" id="VWOJ01000001">
    <property type="protein sequence ID" value="KAA5805207.1"/>
    <property type="molecule type" value="Genomic_DNA"/>
</dbReference>
<proteinExistence type="predicted"/>
<dbReference type="AlphaFoldDB" id="A0A5M6ZNC6"/>
<feature type="chain" id="PRO_5024284544" evidence="1">
    <location>
        <begin position="27"/>
        <end position="168"/>
    </location>
</feature>
<feature type="domain" description="DUF2059" evidence="2">
    <location>
        <begin position="98"/>
        <end position="155"/>
    </location>
</feature>
<sequence length="168" mass="18322">MRGLPMLKFMSMACACAVMLAPGSLAHEGFGHEPDAHLEQAREVVILAGVEQLFTSSIRQTIPMIRPSLGQAWPAASPEAADRAMALIESAMLGLAPELVDETAVVYKRLFTQSDLAELADFMRSPVGQRFIESQSRLMEEGQMIGERLGERAMADVMPQVTAIMEES</sequence>
<dbReference type="InterPro" id="IPR018637">
    <property type="entry name" value="DUF2059"/>
</dbReference>
<name>A0A5M6ZNC6_9PROT</name>
<reference evidence="3 4" key="1">
    <citation type="submission" date="2019-09" db="EMBL/GenBank/DDBJ databases">
        <authorList>
            <person name="Kevbrin V."/>
            <person name="Grouzdev D.S."/>
        </authorList>
    </citation>
    <scope>NUCLEOTIDE SEQUENCE [LARGE SCALE GENOMIC DNA]</scope>
    <source>
        <strain evidence="3 4">G-192</strain>
    </source>
</reference>
<feature type="signal peptide" evidence="1">
    <location>
        <begin position="1"/>
        <end position="26"/>
    </location>
</feature>
<dbReference type="Pfam" id="PF09832">
    <property type="entry name" value="DUF2059"/>
    <property type="match status" value="1"/>
</dbReference>
<accession>A0A5M6ZNC6</accession>
<keyword evidence="1" id="KW-0732">Signal</keyword>